<dbReference type="Pfam" id="PF08205">
    <property type="entry name" value="C2-set_2"/>
    <property type="match status" value="1"/>
</dbReference>
<accession>A0A8J2NZF9</accession>
<sequence>RANCSLENTSPTANITWFLNDQEMNKSRQKTLITRDKDDRRLSSILSTLHFDIPDFLPFKLKCMAEVYTIYSEFASIIIQPRPRAIAVAASNSENIFRPNGTSSNKYLRGPNSNSLSRRSHFTLTHTLLAAAIFCTNCFENLYLRSFDTAF</sequence>
<dbReference type="InterPro" id="IPR013162">
    <property type="entry name" value="CD80_C2-set"/>
</dbReference>
<organism evidence="3 4">
    <name type="scientific">Allacma fusca</name>
    <dbReference type="NCBI Taxonomy" id="39272"/>
    <lineage>
        <taxon>Eukaryota</taxon>
        <taxon>Metazoa</taxon>
        <taxon>Ecdysozoa</taxon>
        <taxon>Arthropoda</taxon>
        <taxon>Hexapoda</taxon>
        <taxon>Collembola</taxon>
        <taxon>Symphypleona</taxon>
        <taxon>Sminthuridae</taxon>
        <taxon>Allacma</taxon>
    </lineage>
</organism>
<name>A0A8J2NZF9_9HEXA</name>
<proteinExistence type="predicted"/>
<dbReference type="EMBL" id="CAJVCH010232532">
    <property type="protein sequence ID" value="CAG7732498.1"/>
    <property type="molecule type" value="Genomic_DNA"/>
</dbReference>
<keyword evidence="1" id="KW-1015">Disulfide bond</keyword>
<dbReference type="AlphaFoldDB" id="A0A8J2NZF9"/>
<feature type="domain" description="CD80-like immunoglobulin C2-set" evidence="2">
    <location>
        <begin position="2"/>
        <end position="51"/>
    </location>
</feature>
<evidence type="ECO:0000256" key="1">
    <source>
        <dbReference type="ARBA" id="ARBA00023157"/>
    </source>
</evidence>
<keyword evidence="4" id="KW-1185">Reference proteome</keyword>
<dbReference type="OrthoDB" id="6351205at2759"/>
<dbReference type="Proteomes" id="UP000708208">
    <property type="component" value="Unassembled WGS sequence"/>
</dbReference>
<comment type="caution">
    <text evidence="3">The sequence shown here is derived from an EMBL/GenBank/DDBJ whole genome shotgun (WGS) entry which is preliminary data.</text>
</comment>
<feature type="non-terminal residue" evidence="3">
    <location>
        <position position="1"/>
    </location>
</feature>
<reference evidence="3" key="1">
    <citation type="submission" date="2021-06" db="EMBL/GenBank/DDBJ databases">
        <authorList>
            <person name="Hodson N. C."/>
            <person name="Mongue J. A."/>
            <person name="Jaron S. K."/>
        </authorList>
    </citation>
    <scope>NUCLEOTIDE SEQUENCE</scope>
</reference>
<evidence type="ECO:0000313" key="4">
    <source>
        <dbReference type="Proteomes" id="UP000708208"/>
    </source>
</evidence>
<gene>
    <name evidence="3" type="ORF">AFUS01_LOCUS21013</name>
</gene>
<evidence type="ECO:0000259" key="2">
    <source>
        <dbReference type="Pfam" id="PF08205"/>
    </source>
</evidence>
<protein>
    <recommendedName>
        <fullName evidence="2">CD80-like immunoglobulin C2-set domain-containing protein</fullName>
    </recommendedName>
</protein>
<evidence type="ECO:0000313" key="3">
    <source>
        <dbReference type="EMBL" id="CAG7732498.1"/>
    </source>
</evidence>